<dbReference type="Gene3D" id="1.10.1280.10">
    <property type="entry name" value="Di-copper center containing domain from catechol oxidase"/>
    <property type="match status" value="1"/>
</dbReference>
<comment type="similarity">
    <text evidence="1">Belongs to the tyrosinase family.</text>
</comment>
<dbReference type="SUPFAM" id="SSF48056">
    <property type="entry name" value="Di-copper centre-containing domain"/>
    <property type="match status" value="1"/>
</dbReference>
<dbReference type="GO" id="GO:0004503">
    <property type="term" value="F:tyrosinase activity"/>
    <property type="evidence" value="ECO:0007669"/>
    <property type="project" value="UniProtKB-EC"/>
</dbReference>
<dbReference type="GeneID" id="25793255"/>
<dbReference type="RefSeq" id="XP_013952010.1">
    <property type="nucleotide sequence ID" value="XM_014096535.1"/>
</dbReference>
<gene>
    <name evidence="9" type="ORF">TRIVIDRAFT_3383</name>
</gene>
<keyword evidence="5" id="KW-0470">Melanin biosynthesis</keyword>
<comment type="catalytic activity">
    <reaction evidence="6">
        <text>2 L-dopa + O2 = 2 L-dopaquinone + 2 H2O</text>
        <dbReference type="Rhea" id="RHEA:34287"/>
        <dbReference type="ChEBI" id="CHEBI:15377"/>
        <dbReference type="ChEBI" id="CHEBI:15379"/>
        <dbReference type="ChEBI" id="CHEBI:57504"/>
        <dbReference type="ChEBI" id="CHEBI:57924"/>
        <dbReference type="EC" id="1.14.18.1"/>
    </reaction>
</comment>
<evidence type="ECO:0000259" key="8">
    <source>
        <dbReference type="PROSITE" id="PS00498"/>
    </source>
</evidence>
<dbReference type="PANTHER" id="PTHR11474:SF76">
    <property type="entry name" value="SHKT DOMAIN-CONTAINING PROTEIN"/>
    <property type="match status" value="1"/>
</dbReference>
<dbReference type="PANTHER" id="PTHR11474">
    <property type="entry name" value="TYROSINASE FAMILY MEMBER"/>
    <property type="match status" value="1"/>
</dbReference>
<dbReference type="InParanoid" id="G9N5E2"/>
<dbReference type="InterPro" id="IPR002227">
    <property type="entry name" value="Tyrosinase_Cu-bd"/>
</dbReference>
<feature type="domain" description="Tyrosinase copper-binding" evidence="8">
    <location>
        <begin position="284"/>
        <end position="295"/>
    </location>
</feature>
<dbReference type="OMA" id="FWQWQLR"/>
<evidence type="ECO:0000256" key="6">
    <source>
        <dbReference type="ARBA" id="ARBA00048233"/>
    </source>
</evidence>
<dbReference type="PROSITE" id="PS00498">
    <property type="entry name" value="TYROSINASE_2"/>
    <property type="match status" value="1"/>
</dbReference>
<comment type="caution">
    <text evidence="9">The sequence shown here is derived from an EMBL/GenBank/DDBJ whole genome shotgun (WGS) entry which is preliminary data.</text>
</comment>
<keyword evidence="3" id="KW-0479">Metal-binding</keyword>
<dbReference type="Pfam" id="PF00264">
    <property type="entry name" value="Tyrosinase"/>
    <property type="match status" value="1"/>
</dbReference>
<comment type="catalytic activity">
    <reaction evidence="7">
        <text>L-tyrosine + O2 = L-dopaquinone + H2O</text>
        <dbReference type="Rhea" id="RHEA:18117"/>
        <dbReference type="ChEBI" id="CHEBI:15377"/>
        <dbReference type="ChEBI" id="CHEBI:15379"/>
        <dbReference type="ChEBI" id="CHEBI:57924"/>
        <dbReference type="ChEBI" id="CHEBI:58315"/>
        <dbReference type="EC" id="1.14.18.1"/>
    </reaction>
</comment>
<evidence type="ECO:0000313" key="9">
    <source>
        <dbReference type="EMBL" id="EHK17987.1"/>
    </source>
</evidence>
<feature type="non-terminal residue" evidence="9">
    <location>
        <position position="459"/>
    </location>
</feature>
<dbReference type="STRING" id="413071.G9N5E2"/>
<organism evidence="9 10">
    <name type="scientific">Hypocrea virens (strain Gv29-8 / FGSC 10586)</name>
    <name type="common">Gliocladium virens</name>
    <name type="synonym">Trichoderma virens</name>
    <dbReference type="NCBI Taxonomy" id="413071"/>
    <lineage>
        <taxon>Eukaryota</taxon>
        <taxon>Fungi</taxon>
        <taxon>Dikarya</taxon>
        <taxon>Ascomycota</taxon>
        <taxon>Pezizomycotina</taxon>
        <taxon>Sordariomycetes</taxon>
        <taxon>Hypocreomycetidae</taxon>
        <taxon>Hypocreales</taxon>
        <taxon>Hypocreaceae</taxon>
        <taxon>Trichoderma</taxon>
    </lineage>
</organism>
<evidence type="ECO:0000256" key="7">
    <source>
        <dbReference type="ARBA" id="ARBA00048881"/>
    </source>
</evidence>
<dbReference type="VEuPathDB" id="FungiDB:TRIVIDRAFT_3383"/>
<dbReference type="OrthoDB" id="6132182at2759"/>
<dbReference type="GO" id="GO:0046872">
    <property type="term" value="F:metal ion binding"/>
    <property type="evidence" value="ECO:0007669"/>
    <property type="project" value="UniProtKB-KW"/>
</dbReference>
<dbReference type="GO" id="GO:0042438">
    <property type="term" value="P:melanin biosynthetic process"/>
    <property type="evidence" value="ECO:0007669"/>
    <property type="project" value="UniProtKB-KW"/>
</dbReference>
<dbReference type="EMBL" id="ABDF02000087">
    <property type="protein sequence ID" value="EHK17987.1"/>
    <property type="molecule type" value="Genomic_DNA"/>
</dbReference>
<proteinExistence type="inferred from homology"/>
<dbReference type="InterPro" id="IPR008922">
    <property type="entry name" value="Di-copper_centre_dom_sf"/>
</dbReference>
<feature type="non-terminal residue" evidence="9">
    <location>
        <position position="1"/>
    </location>
</feature>
<evidence type="ECO:0000256" key="1">
    <source>
        <dbReference type="ARBA" id="ARBA00009928"/>
    </source>
</evidence>
<protein>
    <recommendedName>
        <fullName evidence="2">tyrosinase</fullName>
        <ecNumber evidence="2">1.14.18.1</ecNumber>
    </recommendedName>
</protein>
<dbReference type="PRINTS" id="PR00092">
    <property type="entry name" value="TYROSINASE"/>
</dbReference>
<dbReference type="EC" id="1.14.18.1" evidence="2"/>
<evidence type="ECO:0000256" key="3">
    <source>
        <dbReference type="ARBA" id="ARBA00022723"/>
    </source>
</evidence>
<evidence type="ECO:0000256" key="4">
    <source>
        <dbReference type="ARBA" id="ARBA00023008"/>
    </source>
</evidence>
<dbReference type="InterPro" id="IPR050316">
    <property type="entry name" value="Tyrosinase/Hemocyanin"/>
</dbReference>
<name>G9N5E2_HYPVG</name>
<dbReference type="HOGENOM" id="CLU_026096_0_0_1"/>
<evidence type="ECO:0000313" key="10">
    <source>
        <dbReference type="Proteomes" id="UP000007115"/>
    </source>
</evidence>
<dbReference type="Proteomes" id="UP000007115">
    <property type="component" value="Unassembled WGS sequence"/>
</dbReference>
<dbReference type="AlphaFoldDB" id="G9N5E2"/>
<evidence type="ECO:0000256" key="2">
    <source>
        <dbReference type="ARBA" id="ARBA00011906"/>
    </source>
</evidence>
<keyword evidence="4" id="KW-0186">Copper</keyword>
<accession>G9N5E2</accession>
<dbReference type="eggNOG" id="ENOG502RF7P">
    <property type="taxonomic scope" value="Eukaryota"/>
</dbReference>
<evidence type="ECO:0000256" key="5">
    <source>
        <dbReference type="ARBA" id="ARBA00023101"/>
    </source>
</evidence>
<reference evidence="9 10" key="1">
    <citation type="journal article" date="2011" name="Genome Biol.">
        <title>Comparative genome sequence analysis underscores mycoparasitism as the ancestral life style of Trichoderma.</title>
        <authorList>
            <person name="Kubicek C.P."/>
            <person name="Herrera-Estrella A."/>
            <person name="Seidl-Seiboth V."/>
            <person name="Martinez D.A."/>
            <person name="Druzhinina I.S."/>
            <person name="Thon M."/>
            <person name="Zeilinger S."/>
            <person name="Casas-Flores S."/>
            <person name="Horwitz B.A."/>
            <person name="Mukherjee P.K."/>
            <person name="Mukherjee M."/>
            <person name="Kredics L."/>
            <person name="Alcaraz L.D."/>
            <person name="Aerts A."/>
            <person name="Antal Z."/>
            <person name="Atanasova L."/>
            <person name="Cervantes-Badillo M.G."/>
            <person name="Challacombe J."/>
            <person name="Chertkov O."/>
            <person name="McCluskey K."/>
            <person name="Coulpier F."/>
            <person name="Deshpande N."/>
            <person name="von Doehren H."/>
            <person name="Ebbole D.J."/>
            <person name="Esquivel-Naranjo E.U."/>
            <person name="Fekete E."/>
            <person name="Flipphi M."/>
            <person name="Glaser F."/>
            <person name="Gomez-Rodriguez E.Y."/>
            <person name="Gruber S."/>
            <person name="Han C."/>
            <person name="Henrissat B."/>
            <person name="Hermosa R."/>
            <person name="Hernandez-Onate M."/>
            <person name="Karaffa L."/>
            <person name="Kosti I."/>
            <person name="Le Crom S."/>
            <person name="Lindquist E."/>
            <person name="Lucas S."/>
            <person name="Luebeck M."/>
            <person name="Luebeck P.S."/>
            <person name="Margeot A."/>
            <person name="Metz B."/>
            <person name="Misra M."/>
            <person name="Nevalainen H."/>
            <person name="Omann M."/>
            <person name="Packer N."/>
            <person name="Perrone G."/>
            <person name="Uresti-Rivera E.E."/>
            <person name="Salamov A."/>
            <person name="Schmoll M."/>
            <person name="Seiboth B."/>
            <person name="Shapiro H."/>
            <person name="Sukno S."/>
            <person name="Tamayo-Ramos J.A."/>
            <person name="Tisch D."/>
            <person name="Wiest A."/>
            <person name="Wilkinson H.H."/>
            <person name="Zhang M."/>
            <person name="Coutinho P.M."/>
            <person name="Kenerley C.M."/>
            <person name="Monte E."/>
            <person name="Baker S.E."/>
            <person name="Grigoriev I.V."/>
        </authorList>
    </citation>
    <scope>NUCLEOTIDE SEQUENCE [LARGE SCALE GENOMIC DNA]</scope>
    <source>
        <strain evidence="10">Gv29-8 / FGSC 10586</strain>
    </source>
</reference>
<sequence>LQNLVKAWQWIKDLPSHDPNSFFCIAGFHGEPFRGPGVTDANWWGGYCNHGNVLFPTWHRAYILRLENALRSAPGCEDLTMPYWDETLVSGEKPIPSIFTDPEFEGKPNPLCSYTLQETLVHNVKGANGRYTKKKGYATVRYPLSGLVGNPEDEGQTVIHNTKYPNPGDNTKILNKNVAAWLNGTVRIPDDGSRASIPDTYSIHRRFQISLGAPNYTVFSNTTSQNQWIKDFKPKDKHYVVSLESPHNAMHLALGGFYQKDKYNADPIIGANGDMGDNETASFDPIFYFHHCFIDYAFWVWQKFHEKTERGALEVIPYYPGTIVPDNEASPFLPPGTKLSMDTSLYPFRKPDETYYSSHDVTNIAELGYDYEPGSLEYVSRAPLGELPEISSRIVKMKRVHNISRAEYLGSFVIRTFVGTSEEDKVEIGHEPVLSRRNIAGCANCQNKLEVESLIPIYD</sequence>
<keyword evidence="10" id="KW-1185">Reference proteome</keyword>